<name>A0AA43XMZ1_9CLOT</name>
<evidence type="ECO:0000256" key="3">
    <source>
        <dbReference type="SAM" id="MobiDB-lite"/>
    </source>
</evidence>
<gene>
    <name evidence="5" type="ORF">ISALK_13120</name>
</gene>
<organism evidence="5 6">
    <name type="scientific">Isachenkonia alkalipeptolytica</name>
    <dbReference type="NCBI Taxonomy" id="2565777"/>
    <lineage>
        <taxon>Bacteria</taxon>
        <taxon>Bacillati</taxon>
        <taxon>Bacillota</taxon>
        <taxon>Clostridia</taxon>
        <taxon>Eubacteriales</taxon>
        <taxon>Clostridiaceae</taxon>
        <taxon>Isachenkonia</taxon>
    </lineage>
</organism>
<dbReference type="Pfam" id="PF01712">
    <property type="entry name" value="dNK"/>
    <property type="match status" value="1"/>
</dbReference>
<dbReference type="RefSeq" id="WP_160723102.1">
    <property type="nucleotide sequence ID" value="NZ_SUMG01000025.1"/>
</dbReference>
<dbReference type="PIRSF" id="PIRSF000705">
    <property type="entry name" value="DNK"/>
    <property type="match status" value="1"/>
</dbReference>
<dbReference type="EMBL" id="SUMG01000025">
    <property type="protein sequence ID" value="NBG89431.1"/>
    <property type="molecule type" value="Genomic_DNA"/>
</dbReference>
<dbReference type="InterPro" id="IPR027417">
    <property type="entry name" value="P-loop_NTPase"/>
</dbReference>
<keyword evidence="5" id="KW-0418">Kinase</keyword>
<evidence type="ECO:0000313" key="6">
    <source>
        <dbReference type="Proteomes" id="UP000449710"/>
    </source>
</evidence>
<dbReference type="PANTHER" id="PTHR10513:SF46">
    <property type="entry name" value="DEOXYGUANOSINE KINASE"/>
    <property type="match status" value="1"/>
</dbReference>
<keyword evidence="6" id="KW-1185">Reference proteome</keyword>
<dbReference type="GO" id="GO:0019136">
    <property type="term" value="F:deoxynucleoside kinase activity"/>
    <property type="evidence" value="ECO:0007669"/>
    <property type="project" value="InterPro"/>
</dbReference>
<dbReference type="InterPro" id="IPR050566">
    <property type="entry name" value="Deoxyribonucleoside_kinase"/>
</dbReference>
<dbReference type="Gene3D" id="3.40.50.300">
    <property type="entry name" value="P-loop containing nucleotide triphosphate hydrolases"/>
    <property type="match status" value="1"/>
</dbReference>
<keyword evidence="5" id="KW-0808">Transferase</keyword>
<dbReference type="InterPro" id="IPR031314">
    <property type="entry name" value="DNK_dom"/>
</dbReference>
<feature type="binding site" evidence="2">
    <location>
        <begin position="43"/>
        <end position="51"/>
    </location>
    <ligand>
        <name>ATP</name>
        <dbReference type="ChEBI" id="CHEBI:30616"/>
    </ligand>
</feature>
<dbReference type="InterPro" id="IPR002624">
    <property type="entry name" value="DCK/DGK"/>
</dbReference>
<dbReference type="AlphaFoldDB" id="A0AA43XMZ1"/>
<evidence type="ECO:0000256" key="1">
    <source>
        <dbReference type="PIRSR" id="PIRSR000705-1"/>
    </source>
</evidence>
<feature type="region of interest" description="Disordered" evidence="3">
    <location>
        <begin position="1"/>
        <end position="25"/>
    </location>
</feature>
<dbReference type="Proteomes" id="UP000449710">
    <property type="component" value="Unassembled WGS sequence"/>
</dbReference>
<evidence type="ECO:0000256" key="2">
    <source>
        <dbReference type="PIRSR" id="PIRSR000705-3"/>
    </source>
</evidence>
<sequence>MSAPVNPVKQQNKSKSNTSDSKFAQPKSWLHHQKDPLFIAVEGPIGVGKTTLTKLLTEKLQASCLKEIIEENPYLEKFYENVEEYAFQTEMFFLCNRIKQLEDAQKKKLEQGDSVVADYSIVKNLIFAGLTLQPHHFEKYKQVFEILTKDLPQPEVIIYLHGDVDLLMKRIALRDRPFERNMSRDYMEKLSEAYDRYFFHGASKTLFNHIPPDIIPINIRDRDFINQPADVDFIIEKVLETMSQRRNKQC</sequence>
<feature type="active site" description="Proton acceptor" evidence="1">
    <location>
        <position position="118"/>
    </location>
</feature>
<dbReference type="GO" id="GO:0005524">
    <property type="term" value="F:ATP binding"/>
    <property type="evidence" value="ECO:0007669"/>
    <property type="project" value="UniProtKB-KW"/>
</dbReference>
<dbReference type="GO" id="GO:0005737">
    <property type="term" value="C:cytoplasm"/>
    <property type="evidence" value="ECO:0007669"/>
    <property type="project" value="TreeGrafter"/>
</dbReference>
<feature type="domain" description="Deoxynucleoside kinase" evidence="4">
    <location>
        <begin position="39"/>
        <end position="240"/>
    </location>
</feature>
<feature type="binding site" evidence="2">
    <location>
        <begin position="170"/>
        <end position="174"/>
    </location>
    <ligand>
        <name>ATP</name>
        <dbReference type="ChEBI" id="CHEBI:30616"/>
    </ligand>
</feature>
<dbReference type="CDD" id="cd01673">
    <property type="entry name" value="dNK"/>
    <property type="match status" value="1"/>
</dbReference>
<keyword evidence="2" id="KW-0067">ATP-binding</keyword>
<evidence type="ECO:0000313" key="5">
    <source>
        <dbReference type="EMBL" id="NBG89431.1"/>
    </source>
</evidence>
<reference evidence="5 6" key="1">
    <citation type="submission" date="2019-04" db="EMBL/GenBank/DDBJ databases">
        <title>Isachenkonia alkalipeptolytica gen. nov. sp. nov. a new anaerobic, alkiliphilic organothrophic bacterium capable to reduce synthesized ferrihydrite isolated from a soda lake.</title>
        <authorList>
            <person name="Toshchakov S.V."/>
            <person name="Zavarzina D.G."/>
            <person name="Zhilina T.N."/>
            <person name="Kostrikina N.A."/>
            <person name="Kublanov I.V."/>
        </authorList>
    </citation>
    <scope>NUCLEOTIDE SEQUENCE [LARGE SCALE GENOMIC DNA]</scope>
    <source>
        <strain evidence="5 6">Z-1701</strain>
    </source>
</reference>
<dbReference type="SUPFAM" id="SSF52540">
    <property type="entry name" value="P-loop containing nucleoside triphosphate hydrolases"/>
    <property type="match status" value="1"/>
</dbReference>
<accession>A0AA43XMZ1</accession>
<dbReference type="PANTHER" id="PTHR10513">
    <property type="entry name" value="DEOXYNUCLEOSIDE KINASE"/>
    <property type="match status" value="1"/>
</dbReference>
<comment type="caution">
    <text evidence="5">The sequence shown here is derived from an EMBL/GenBank/DDBJ whole genome shotgun (WGS) entry which is preliminary data.</text>
</comment>
<feature type="compositionally biased region" description="Polar residues" evidence="3">
    <location>
        <begin position="8"/>
        <end position="22"/>
    </location>
</feature>
<keyword evidence="2" id="KW-0547">Nucleotide-binding</keyword>
<evidence type="ECO:0000259" key="4">
    <source>
        <dbReference type="Pfam" id="PF01712"/>
    </source>
</evidence>
<proteinExistence type="predicted"/>
<protein>
    <submittedName>
        <fullName evidence="5">Deoxynucleoside kinase</fullName>
    </submittedName>
</protein>